<dbReference type="AlphaFoldDB" id="A0A6M0CJ77"/>
<feature type="domain" description="SPOR" evidence="1">
    <location>
        <begin position="233"/>
        <end position="310"/>
    </location>
</feature>
<dbReference type="Pfam" id="PF18175">
    <property type="entry name" value="HU-CCDC81_bac_2"/>
    <property type="match status" value="1"/>
</dbReference>
<reference evidence="2 3" key="1">
    <citation type="submission" date="2020-01" db="EMBL/GenBank/DDBJ databases">
        <title>Spongiivirga citrea KCTC 32990T.</title>
        <authorList>
            <person name="Wang G."/>
        </authorList>
    </citation>
    <scope>NUCLEOTIDE SEQUENCE [LARGE SCALE GENOMIC DNA]</scope>
    <source>
        <strain evidence="2 3">KCTC 32990</strain>
    </source>
</reference>
<keyword evidence="3" id="KW-1185">Reference proteome</keyword>
<dbReference type="RefSeq" id="WP_164032673.1">
    <property type="nucleotide sequence ID" value="NZ_JAABOQ010000005.1"/>
</dbReference>
<dbReference type="InterPro" id="IPR041268">
    <property type="entry name" value="HU-CCDC81_bac_2"/>
</dbReference>
<proteinExistence type="predicted"/>
<gene>
    <name evidence="2" type="ORF">GWK10_12235</name>
</gene>
<protein>
    <submittedName>
        <fullName evidence="2">SPOR domain-containing protein</fullName>
    </submittedName>
</protein>
<dbReference type="SUPFAM" id="SSF110997">
    <property type="entry name" value="Sporulation related repeat"/>
    <property type="match status" value="1"/>
</dbReference>
<dbReference type="Proteomes" id="UP000474296">
    <property type="component" value="Unassembled WGS sequence"/>
</dbReference>
<dbReference type="InterPro" id="IPR040495">
    <property type="entry name" value="HU-CCDC81_bac_1"/>
</dbReference>
<dbReference type="Pfam" id="PF18174">
    <property type="entry name" value="HU-CCDC81_bac_1"/>
    <property type="match status" value="1"/>
</dbReference>
<dbReference type="Gene3D" id="3.30.70.1070">
    <property type="entry name" value="Sporulation related repeat"/>
    <property type="match status" value="1"/>
</dbReference>
<dbReference type="GO" id="GO:0042834">
    <property type="term" value="F:peptidoglycan binding"/>
    <property type="evidence" value="ECO:0007669"/>
    <property type="project" value="InterPro"/>
</dbReference>
<dbReference type="InterPro" id="IPR007730">
    <property type="entry name" value="SPOR-like_dom"/>
</dbReference>
<evidence type="ECO:0000313" key="3">
    <source>
        <dbReference type="Proteomes" id="UP000474296"/>
    </source>
</evidence>
<dbReference type="PROSITE" id="PS51724">
    <property type="entry name" value="SPOR"/>
    <property type="match status" value="1"/>
</dbReference>
<dbReference type="Pfam" id="PF05036">
    <property type="entry name" value="SPOR"/>
    <property type="match status" value="1"/>
</dbReference>
<dbReference type="InterPro" id="IPR036680">
    <property type="entry name" value="SPOR-like_sf"/>
</dbReference>
<sequence>MTLSKPISDLLYRYQCVTIPGFGAFITNYQPAKHNSADHSFSPPSKQLTFNSQLVTNDGLLASYIAECNGISFENAMDRIEEQIKLWWKELDKNEDVVLEKVGALNLNAEGNLIFTPANTVNYLTASFGLSSFTSPAVNREVYKQEAEALENSTPLIITPERRSQSPILRYAAVGLFLVALGFGVKEINDKNRDLQQVVGTQTQEIVEDSIQTATFFDTAPMELPTISINIAKKEIKKYFVVAGAFRVKNNATKKINQLIAQGYEAELIGTNRYGLHQVSFAGFADKDEALASLREIKRNVTREAWLLTK</sequence>
<evidence type="ECO:0000313" key="2">
    <source>
        <dbReference type="EMBL" id="NER17986.1"/>
    </source>
</evidence>
<dbReference type="EMBL" id="JAABOQ010000005">
    <property type="protein sequence ID" value="NER17986.1"/>
    <property type="molecule type" value="Genomic_DNA"/>
</dbReference>
<name>A0A6M0CJ77_9FLAO</name>
<comment type="caution">
    <text evidence="2">The sequence shown here is derived from an EMBL/GenBank/DDBJ whole genome shotgun (WGS) entry which is preliminary data.</text>
</comment>
<evidence type="ECO:0000259" key="1">
    <source>
        <dbReference type="PROSITE" id="PS51724"/>
    </source>
</evidence>
<organism evidence="2 3">
    <name type="scientific">Spongiivirga citrea</name>
    <dbReference type="NCBI Taxonomy" id="1481457"/>
    <lineage>
        <taxon>Bacteria</taxon>
        <taxon>Pseudomonadati</taxon>
        <taxon>Bacteroidota</taxon>
        <taxon>Flavobacteriia</taxon>
        <taxon>Flavobacteriales</taxon>
        <taxon>Flavobacteriaceae</taxon>
        <taxon>Spongiivirga</taxon>
    </lineage>
</organism>
<accession>A0A6M0CJ77</accession>